<keyword evidence="2" id="KW-1185">Reference proteome</keyword>
<dbReference type="Proteomes" id="UP000321580">
    <property type="component" value="Unassembled WGS sequence"/>
</dbReference>
<organism evidence="1 2">
    <name type="scientific">Phaeodactylibacter luteus</name>
    <dbReference type="NCBI Taxonomy" id="1564516"/>
    <lineage>
        <taxon>Bacteria</taxon>
        <taxon>Pseudomonadati</taxon>
        <taxon>Bacteroidota</taxon>
        <taxon>Saprospiria</taxon>
        <taxon>Saprospirales</taxon>
        <taxon>Haliscomenobacteraceae</taxon>
        <taxon>Phaeodactylibacter</taxon>
    </lineage>
</organism>
<dbReference type="EMBL" id="VOOR01000027">
    <property type="protein sequence ID" value="TXB62617.1"/>
    <property type="molecule type" value="Genomic_DNA"/>
</dbReference>
<dbReference type="OrthoDB" id="9806869at2"/>
<gene>
    <name evidence="1" type="ORF">FRY97_13440</name>
</gene>
<sequence length="150" mass="17282">MSDRIIYKAEGYAIQGAIFEVYREMGCGFLETVYQECLERELTSRQIPFIAQAELQLSYKGEALQQRYRPDLICYGKIIVELKAVRQIAPEHQAQLLNYLKATNMKLGLLVNFGSYPKADIVRLALWFFVYSVPSVVKKQTRPAFRVLHG</sequence>
<dbReference type="InterPro" id="IPR026350">
    <property type="entry name" value="GxxExxY"/>
</dbReference>
<evidence type="ECO:0000313" key="2">
    <source>
        <dbReference type="Proteomes" id="UP000321580"/>
    </source>
</evidence>
<dbReference type="AlphaFoldDB" id="A0A5C6RK91"/>
<evidence type="ECO:0000313" key="1">
    <source>
        <dbReference type="EMBL" id="TXB62617.1"/>
    </source>
</evidence>
<accession>A0A5C6RK91</accession>
<protein>
    <submittedName>
        <fullName evidence="1">GxxExxY protein</fullName>
    </submittedName>
</protein>
<dbReference type="NCBIfam" id="TIGR04256">
    <property type="entry name" value="GxxExxY"/>
    <property type="match status" value="1"/>
</dbReference>
<name>A0A5C6RK91_9BACT</name>
<reference evidence="1 2" key="1">
    <citation type="submission" date="2019-08" db="EMBL/GenBank/DDBJ databases">
        <title>Genome of Phaeodactylibacter luteus.</title>
        <authorList>
            <person name="Bowman J.P."/>
        </authorList>
    </citation>
    <scope>NUCLEOTIDE SEQUENCE [LARGE SCALE GENOMIC DNA]</scope>
    <source>
        <strain evidence="1 2">KCTC 42180</strain>
    </source>
</reference>
<proteinExistence type="predicted"/>
<comment type="caution">
    <text evidence="1">The sequence shown here is derived from an EMBL/GenBank/DDBJ whole genome shotgun (WGS) entry which is preliminary data.</text>
</comment>
<dbReference type="Pfam" id="PF13366">
    <property type="entry name" value="PDDEXK_3"/>
    <property type="match status" value="1"/>
</dbReference>
<dbReference type="RefSeq" id="WP_147168065.1">
    <property type="nucleotide sequence ID" value="NZ_VOOR01000027.1"/>
</dbReference>